<dbReference type="Proteomes" id="UP000308133">
    <property type="component" value="Unassembled WGS sequence"/>
</dbReference>
<evidence type="ECO:0000313" key="2">
    <source>
        <dbReference type="EMBL" id="TKX21069.1"/>
    </source>
</evidence>
<organism evidence="2 3">
    <name type="scientific">Elsinoe australis</name>
    <dbReference type="NCBI Taxonomy" id="40998"/>
    <lineage>
        <taxon>Eukaryota</taxon>
        <taxon>Fungi</taxon>
        <taxon>Dikarya</taxon>
        <taxon>Ascomycota</taxon>
        <taxon>Pezizomycotina</taxon>
        <taxon>Dothideomycetes</taxon>
        <taxon>Dothideomycetidae</taxon>
        <taxon>Myriangiales</taxon>
        <taxon>Elsinoaceae</taxon>
        <taxon>Elsinoe</taxon>
    </lineage>
</organism>
<dbReference type="EMBL" id="PTQR01000082">
    <property type="protein sequence ID" value="TKX21069.1"/>
    <property type="molecule type" value="Genomic_DNA"/>
</dbReference>
<proteinExistence type="predicted"/>
<name>A0A4U7ASR5_9PEZI</name>
<evidence type="ECO:0000256" key="1">
    <source>
        <dbReference type="SAM" id="MobiDB-lite"/>
    </source>
</evidence>
<feature type="compositionally biased region" description="Basic and acidic residues" evidence="1">
    <location>
        <begin position="13"/>
        <end position="24"/>
    </location>
</feature>
<feature type="compositionally biased region" description="Polar residues" evidence="1">
    <location>
        <begin position="40"/>
        <end position="55"/>
    </location>
</feature>
<gene>
    <name evidence="2" type="ORF">C1H76_6609</name>
</gene>
<protein>
    <submittedName>
        <fullName evidence="2">Uncharacterized protein</fullName>
    </submittedName>
</protein>
<comment type="caution">
    <text evidence="2">The sequence shown here is derived from an EMBL/GenBank/DDBJ whole genome shotgun (WGS) entry which is preliminary data.</text>
</comment>
<sequence length="72" mass="7588">MKKAEECLPYVRARHDAESSERGDMAVSYPSGSAGDLPTAQPSFTGESDSTDLSQPPNPATNPGPLRSPTLL</sequence>
<reference evidence="2 3" key="1">
    <citation type="submission" date="2018-02" db="EMBL/GenBank/DDBJ databases">
        <title>Draft genome sequences of Elsinoe sp., causing black scab on jojoba.</title>
        <authorList>
            <person name="Stodart B."/>
            <person name="Jeffress S."/>
            <person name="Ash G."/>
            <person name="Arun Chinnappa K."/>
        </authorList>
    </citation>
    <scope>NUCLEOTIDE SEQUENCE [LARGE SCALE GENOMIC DNA]</scope>
    <source>
        <strain evidence="2 3">Hillstone_2</strain>
    </source>
</reference>
<accession>A0A4U7ASR5</accession>
<evidence type="ECO:0000313" key="3">
    <source>
        <dbReference type="Proteomes" id="UP000308133"/>
    </source>
</evidence>
<feature type="region of interest" description="Disordered" evidence="1">
    <location>
        <begin position="1"/>
        <end position="72"/>
    </location>
</feature>
<dbReference type="AlphaFoldDB" id="A0A4U7ASR5"/>